<protein>
    <recommendedName>
        <fullName evidence="4">YwiC-like protein</fullName>
    </recommendedName>
</protein>
<evidence type="ECO:0008006" key="4">
    <source>
        <dbReference type="Google" id="ProtNLM"/>
    </source>
</evidence>
<sequence length="320" mass="34182">MTSRSSRYWQPDQHGAWPMIIAPLIVGLAWLWALRSIVSDAGALGSGFHAGIGAVLTALAVAVAWVVGYLTFFAGGKWLQARSSGNTRIRAAAKTPTLVYGAVTLVAVVCAVLLQPHLLWWAVIFVPLTAIALMEINRGTPRSFIAGAAETVASAFLIAVLASVGVGASQPVSDGVTLTRNLFTAEVVDSLPAVMWWSLVWLALYQAGTVLYVKTMIRKKGDRAWWTGSMVFHAVSLVVVVFSVTSEHMGILPWLLAVVVFGWALWRSYAVPKNATSTEPKTAWTPKKVGMTEIPVVIGVTVAGLVAAVLYDGPLVLFIG</sequence>
<feature type="transmembrane region" description="Helical" evidence="1">
    <location>
        <begin position="251"/>
        <end position="269"/>
    </location>
</feature>
<dbReference type="Proteomes" id="UP000260925">
    <property type="component" value="Unassembled WGS sequence"/>
</dbReference>
<proteinExistence type="predicted"/>
<evidence type="ECO:0000313" key="3">
    <source>
        <dbReference type="Proteomes" id="UP000260925"/>
    </source>
</evidence>
<dbReference type="InterPro" id="IPR025576">
    <property type="entry name" value="YwiC"/>
</dbReference>
<feature type="transmembrane region" description="Helical" evidence="1">
    <location>
        <begin position="194"/>
        <end position="213"/>
    </location>
</feature>
<feature type="transmembrane region" description="Helical" evidence="1">
    <location>
        <begin position="120"/>
        <end position="137"/>
    </location>
</feature>
<accession>A0A3B9QUU4</accession>
<keyword evidence="1" id="KW-0472">Membrane</keyword>
<dbReference type="AlphaFoldDB" id="A0A3B9QUU4"/>
<dbReference type="Pfam" id="PF14256">
    <property type="entry name" value="YwiC"/>
    <property type="match status" value="1"/>
</dbReference>
<feature type="transmembrane region" description="Helical" evidence="1">
    <location>
        <begin position="97"/>
        <end position="114"/>
    </location>
</feature>
<keyword evidence="1" id="KW-1133">Transmembrane helix</keyword>
<keyword evidence="1" id="KW-0812">Transmembrane</keyword>
<name>A0A3B9QUU4_9CORY</name>
<feature type="transmembrane region" description="Helical" evidence="1">
    <location>
        <begin position="290"/>
        <end position="311"/>
    </location>
</feature>
<reference evidence="2 3" key="1">
    <citation type="journal article" date="2018" name="Nat. Biotechnol.">
        <title>A standardized bacterial taxonomy based on genome phylogeny substantially revises the tree of life.</title>
        <authorList>
            <person name="Parks D.H."/>
            <person name="Chuvochina M."/>
            <person name="Waite D.W."/>
            <person name="Rinke C."/>
            <person name="Skarshewski A."/>
            <person name="Chaumeil P.A."/>
            <person name="Hugenholtz P."/>
        </authorList>
    </citation>
    <scope>NUCLEOTIDE SEQUENCE [LARGE SCALE GENOMIC DNA]</scope>
    <source>
        <strain evidence="2">UBA9851</strain>
    </source>
</reference>
<feature type="transmembrane region" description="Helical" evidence="1">
    <location>
        <begin position="144"/>
        <end position="168"/>
    </location>
</feature>
<feature type="transmembrane region" description="Helical" evidence="1">
    <location>
        <begin position="20"/>
        <end position="38"/>
    </location>
</feature>
<organism evidence="2 3">
    <name type="scientific">Corynebacterium variabile</name>
    <dbReference type="NCBI Taxonomy" id="1727"/>
    <lineage>
        <taxon>Bacteria</taxon>
        <taxon>Bacillati</taxon>
        <taxon>Actinomycetota</taxon>
        <taxon>Actinomycetes</taxon>
        <taxon>Mycobacteriales</taxon>
        <taxon>Corynebacteriaceae</taxon>
        <taxon>Corynebacterium</taxon>
    </lineage>
</organism>
<evidence type="ECO:0000313" key="2">
    <source>
        <dbReference type="EMBL" id="HAF72771.1"/>
    </source>
</evidence>
<feature type="transmembrane region" description="Helical" evidence="1">
    <location>
        <begin position="50"/>
        <end position="76"/>
    </location>
</feature>
<evidence type="ECO:0000256" key="1">
    <source>
        <dbReference type="SAM" id="Phobius"/>
    </source>
</evidence>
<feature type="transmembrane region" description="Helical" evidence="1">
    <location>
        <begin position="225"/>
        <end position="245"/>
    </location>
</feature>
<comment type="caution">
    <text evidence="2">The sequence shown here is derived from an EMBL/GenBank/DDBJ whole genome shotgun (WGS) entry which is preliminary data.</text>
</comment>
<gene>
    <name evidence="2" type="ORF">DCL06_07830</name>
</gene>
<dbReference type="EMBL" id="DMDD01000184">
    <property type="protein sequence ID" value="HAF72771.1"/>
    <property type="molecule type" value="Genomic_DNA"/>
</dbReference>